<keyword evidence="9 15" id="KW-0862">Zinc</keyword>
<dbReference type="InterPro" id="IPR000642">
    <property type="entry name" value="Peptidase_M41"/>
</dbReference>
<dbReference type="SUPFAM" id="SSF140990">
    <property type="entry name" value="FtsH protease domain-like"/>
    <property type="match status" value="1"/>
</dbReference>
<keyword evidence="5 15" id="KW-0812">Transmembrane</keyword>
<evidence type="ECO:0000256" key="12">
    <source>
        <dbReference type="ARBA" id="ARBA00023049"/>
    </source>
</evidence>
<dbReference type="PANTHER" id="PTHR23076:SF97">
    <property type="entry name" value="ATP-DEPENDENT ZINC METALLOPROTEASE YME1L1"/>
    <property type="match status" value="1"/>
</dbReference>
<evidence type="ECO:0000256" key="6">
    <source>
        <dbReference type="ARBA" id="ARBA00022723"/>
    </source>
</evidence>
<feature type="binding site" evidence="15">
    <location>
        <begin position="197"/>
        <end position="204"/>
    </location>
    <ligand>
        <name>ATP</name>
        <dbReference type="ChEBI" id="CHEBI:30616"/>
    </ligand>
</feature>
<evidence type="ECO:0000256" key="2">
    <source>
        <dbReference type="ARBA" id="ARBA00010044"/>
    </source>
</evidence>
<dbReference type="FunFam" id="3.40.50.300:FF:000001">
    <property type="entry name" value="ATP-dependent zinc metalloprotease FtsH"/>
    <property type="match status" value="1"/>
</dbReference>
<keyword evidence="6 15" id="KW-0479">Metal-binding</keyword>
<comment type="function">
    <text evidence="15">Acts as a processive, ATP-dependent zinc metallopeptidase for both cytoplasmic and membrane proteins. Plays a role in the quality control of integral membrane proteins.</text>
</comment>
<feature type="binding site" evidence="15">
    <location>
        <position position="495"/>
    </location>
    <ligand>
        <name>Zn(2+)</name>
        <dbReference type="ChEBI" id="CHEBI:29105"/>
        <note>catalytic</note>
    </ligand>
</feature>
<comment type="caution">
    <text evidence="15">Lacks conserved residue(s) required for the propagation of feature annotation.</text>
</comment>
<sequence length="675" mass="72109">MRLIAVIGAVLLVSILFGGLGTVQSGDELTYSEFREQVESGSVESVVFTGQSIDGTYVEGAREDDTTAFRSFLPISTVVGLGEVETFLRDNGVTIEAESDTGGIFGLLLPLLFPLLLFVGFFWFINRQARGQMGGLGQIGKSTGKIHKTDQPQTTFDDIAGYKEVKEEIQEVVQFLRDPSRFRQAGAEVPKGMLMVGPPGTGKTLLAKAVAGEAGVPFISVTGSDFMEMFVGVGASRVRDLFKTARENAPSIIFIDELDSIGRKRGAGLGGGHDEREQTLNQLLGEIDGFEGSTGVVIMGATNRPDVLDPALTRPGRFDRQIVVPLPTLEERDQILRIHMRGKPIGADVDPNTIARGTPGMAGADLKNLVNEAALIAVRENSPEIRMQDFERARERQTIGRERSTLQLGEKEKESVAYHEGGHALAAFIEEEADPVYKVTVLPVGMALGVTTQLPVDERHIHTLSYLIAKLRVMLGGRAAELVALGQPTTGASNDLLQATKLARAIVRDFGMTEAVGPVGYGEDRPVFLGEELGRGHAYSDNFAEAVDVEAHRILSTNLEYLVEQFEGLRPGLDRMAELLVEKEAISGEEALAAVRSGLSADKQALLVGKASKVKTAGSNNGHVPVGSGVPVNEPVREPLPGGQNGRPPVGNGGPARVPSGPGSTPPPPPMPPPR</sequence>
<feature type="domain" description="AAA+ ATPase" evidence="18">
    <location>
        <begin position="189"/>
        <end position="328"/>
    </location>
</feature>
<dbReference type="GO" id="GO:0051301">
    <property type="term" value="P:cell division"/>
    <property type="evidence" value="ECO:0007669"/>
    <property type="project" value="UniProtKB-KW"/>
</dbReference>
<keyword evidence="7 15" id="KW-0547">Nucleotide-binding</keyword>
<keyword evidence="3 15" id="KW-1003">Cell membrane</keyword>
<dbReference type="Proteomes" id="UP000264006">
    <property type="component" value="Chromosome"/>
</dbReference>
<dbReference type="InterPro" id="IPR003593">
    <property type="entry name" value="AAA+_ATPase"/>
</dbReference>
<dbReference type="FunFam" id="1.10.8.60:FF:000001">
    <property type="entry name" value="ATP-dependent zinc metalloprotease FtsH"/>
    <property type="match status" value="1"/>
</dbReference>
<dbReference type="SMART" id="SM00382">
    <property type="entry name" value="AAA"/>
    <property type="match status" value="1"/>
</dbReference>
<evidence type="ECO:0000256" key="9">
    <source>
        <dbReference type="ARBA" id="ARBA00022833"/>
    </source>
</evidence>
<keyword evidence="19" id="KW-0132">Cell division</keyword>
<dbReference type="NCBIfam" id="TIGR01241">
    <property type="entry name" value="FtsH_fam"/>
    <property type="match status" value="1"/>
</dbReference>
<dbReference type="GO" id="GO:0004222">
    <property type="term" value="F:metalloendopeptidase activity"/>
    <property type="evidence" value="ECO:0007669"/>
    <property type="project" value="InterPro"/>
</dbReference>
<dbReference type="HAMAP" id="MF_01458">
    <property type="entry name" value="FtsH"/>
    <property type="match status" value="1"/>
</dbReference>
<feature type="active site" evidence="15">
    <location>
        <position position="420"/>
    </location>
</feature>
<dbReference type="InterPro" id="IPR037219">
    <property type="entry name" value="Peptidase_M41-like"/>
</dbReference>
<dbReference type="Pfam" id="PF00004">
    <property type="entry name" value="AAA"/>
    <property type="match status" value="1"/>
</dbReference>
<keyword evidence="12 15" id="KW-0482">Metalloprotease</keyword>
<feature type="transmembrane region" description="Helical" evidence="15">
    <location>
        <begin position="104"/>
        <end position="125"/>
    </location>
</feature>
<dbReference type="Gene3D" id="1.20.58.760">
    <property type="entry name" value="Peptidase M41"/>
    <property type="match status" value="1"/>
</dbReference>
<keyword evidence="8 15" id="KW-0378">Hydrolase</keyword>
<dbReference type="EMBL" id="CP031165">
    <property type="protein sequence ID" value="AXV06907.1"/>
    <property type="molecule type" value="Genomic_DNA"/>
</dbReference>
<evidence type="ECO:0000313" key="19">
    <source>
        <dbReference type="EMBL" id="AXV06907.1"/>
    </source>
</evidence>
<dbReference type="KEGG" id="euz:DVS28_a2225"/>
<feature type="region of interest" description="Disordered" evidence="17">
    <location>
        <begin position="615"/>
        <end position="675"/>
    </location>
</feature>
<dbReference type="GO" id="GO:0004176">
    <property type="term" value="F:ATP-dependent peptidase activity"/>
    <property type="evidence" value="ECO:0007669"/>
    <property type="project" value="InterPro"/>
</dbReference>
<dbReference type="EC" id="3.4.24.-" evidence="15"/>
<keyword evidence="20" id="KW-1185">Reference proteome</keyword>
<dbReference type="CDD" id="cd19501">
    <property type="entry name" value="RecA-like_FtsH"/>
    <property type="match status" value="1"/>
</dbReference>
<dbReference type="PROSITE" id="PS00674">
    <property type="entry name" value="AAA"/>
    <property type="match status" value="1"/>
</dbReference>
<dbReference type="GO" id="GO:0005524">
    <property type="term" value="F:ATP binding"/>
    <property type="evidence" value="ECO:0007669"/>
    <property type="project" value="UniProtKB-UniRule"/>
</dbReference>
<dbReference type="GO" id="GO:0005886">
    <property type="term" value="C:plasma membrane"/>
    <property type="evidence" value="ECO:0007669"/>
    <property type="project" value="UniProtKB-SubCell"/>
</dbReference>
<dbReference type="AlphaFoldDB" id="A0A346XXG0"/>
<evidence type="ECO:0000256" key="10">
    <source>
        <dbReference type="ARBA" id="ARBA00022840"/>
    </source>
</evidence>
<evidence type="ECO:0000259" key="18">
    <source>
        <dbReference type="SMART" id="SM00382"/>
    </source>
</evidence>
<dbReference type="InterPro" id="IPR005936">
    <property type="entry name" value="FtsH"/>
</dbReference>
<feature type="compositionally biased region" description="Pro residues" evidence="17">
    <location>
        <begin position="664"/>
        <end position="675"/>
    </location>
</feature>
<organism evidence="19 20">
    <name type="scientific">Euzebya pacifica</name>
    <dbReference type="NCBI Taxonomy" id="1608957"/>
    <lineage>
        <taxon>Bacteria</taxon>
        <taxon>Bacillati</taxon>
        <taxon>Actinomycetota</taxon>
        <taxon>Nitriliruptoria</taxon>
        <taxon>Euzebyales</taxon>
    </lineage>
</organism>
<evidence type="ECO:0000256" key="3">
    <source>
        <dbReference type="ARBA" id="ARBA00022475"/>
    </source>
</evidence>
<dbReference type="SUPFAM" id="SSF52540">
    <property type="entry name" value="P-loop containing nucleoside triphosphate hydrolases"/>
    <property type="match status" value="1"/>
</dbReference>
<comment type="subcellular location">
    <subcellularLocation>
        <location evidence="15">Cell membrane</location>
        <topology evidence="15">Multi-pass membrane protein</topology>
        <orientation evidence="15">Cytoplasmic side</orientation>
    </subcellularLocation>
    <subcellularLocation>
        <location evidence="1">Membrane</location>
    </subcellularLocation>
</comment>
<evidence type="ECO:0000256" key="17">
    <source>
        <dbReference type="SAM" id="MobiDB-lite"/>
    </source>
</evidence>
<comment type="similarity">
    <text evidence="2 15">In the C-terminal section; belongs to the peptidase M41 family.</text>
</comment>
<dbReference type="InterPro" id="IPR003960">
    <property type="entry name" value="ATPase_AAA_CS"/>
</dbReference>
<feature type="binding site" evidence="15">
    <location>
        <position position="423"/>
    </location>
    <ligand>
        <name>Zn(2+)</name>
        <dbReference type="ChEBI" id="CHEBI:29105"/>
        <note>catalytic</note>
    </ligand>
</feature>
<keyword evidence="11 15" id="KW-1133">Transmembrane helix</keyword>
<evidence type="ECO:0000256" key="11">
    <source>
        <dbReference type="ARBA" id="ARBA00022989"/>
    </source>
</evidence>
<comment type="similarity">
    <text evidence="14 15">In the central section; belongs to the AAA ATPase family.</text>
</comment>
<keyword evidence="19" id="KW-0131">Cell cycle</keyword>
<evidence type="ECO:0000256" key="5">
    <source>
        <dbReference type="ARBA" id="ARBA00022692"/>
    </source>
</evidence>
<dbReference type="Pfam" id="PF01434">
    <property type="entry name" value="Peptidase_M41"/>
    <property type="match status" value="1"/>
</dbReference>
<dbReference type="InterPro" id="IPR003959">
    <property type="entry name" value="ATPase_AAA_core"/>
</dbReference>
<keyword evidence="13 15" id="KW-0472">Membrane</keyword>
<evidence type="ECO:0000256" key="1">
    <source>
        <dbReference type="ARBA" id="ARBA00004370"/>
    </source>
</evidence>
<evidence type="ECO:0000256" key="8">
    <source>
        <dbReference type="ARBA" id="ARBA00022801"/>
    </source>
</evidence>
<protein>
    <recommendedName>
        <fullName evidence="15">ATP-dependent zinc metalloprotease FtsH</fullName>
        <ecNumber evidence="15">3.4.24.-</ecNumber>
    </recommendedName>
</protein>
<dbReference type="Pfam" id="PF06480">
    <property type="entry name" value="FtsH_ext"/>
    <property type="match status" value="1"/>
</dbReference>
<gene>
    <name evidence="15" type="primary">ftsH</name>
    <name evidence="19" type="ORF">DVS28_a2225</name>
</gene>
<evidence type="ECO:0000256" key="7">
    <source>
        <dbReference type="ARBA" id="ARBA00022741"/>
    </source>
</evidence>
<evidence type="ECO:0000313" key="20">
    <source>
        <dbReference type="Proteomes" id="UP000264006"/>
    </source>
</evidence>
<keyword evidence="4 15" id="KW-0645">Protease</keyword>
<evidence type="ECO:0000256" key="14">
    <source>
        <dbReference type="ARBA" id="ARBA00061570"/>
    </source>
</evidence>
<dbReference type="Gene3D" id="1.10.8.60">
    <property type="match status" value="1"/>
</dbReference>
<feature type="binding site" evidence="15">
    <location>
        <position position="419"/>
    </location>
    <ligand>
        <name>Zn(2+)</name>
        <dbReference type="ChEBI" id="CHEBI:29105"/>
        <note>catalytic</note>
    </ligand>
</feature>
<comment type="subunit">
    <text evidence="15">Homohexamer.</text>
</comment>
<dbReference type="GO" id="GO:0008270">
    <property type="term" value="F:zinc ion binding"/>
    <property type="evidence" value="ECO:0007669"/>
    <property type="project" value="UniProtKB-UniRule"/>
</dbReference>
<dbReference type="GO" id="GO:0016887">
    <property type="term" value="F:ATP hydrolysis activity"/>
    <property type="evidence" value="ECO:0007669"/>
    <property type="project" value="UniProtKB-UniRule"/>
</dbReference>
<evidence type="ECO:0000256" key="13">
    <source>
        <dbReference type="ARBA" id="ARBA00023136"/>
    </source>
</evidence>
<dbReference type="Gene3D" id="3.40.50.300">
    <property type="entry name" value="P-loop containing nucleotide triphosphate hydrolases"/>
    <property type="match status" value="1"/>
</dbReference>
<dbReference type="OrthoDB" id="9809379at2"/>
<accession>A0A346XXG0</accession>
<comment type="similarity">
    <text evidence="16">Belongs to the AAA ATPase family.</text>
</comment>
<dbReference type="InterPro" id="IPR027417">
    <property type="entry name" value="P-loop_NTPase"/>
</dbReference>
<evidence type="ECO:0000256" key="16">
    <source>
        <dbReference type="RuleBase" id="RU003651"/>
    </source>
</evidence>
<dbReference type="InterPro" id="IPR011546">
    <property type="entry name" value="Pept_M41_FtsH_extracell"/>
</dbReference>
<keyword evidence="10 15" id="KW-0067">ATP-binding</keyword>
<dbReference type="Pfam" id="PF17862">
    <property type="entry name" value="AAA_lid_3"/>
    <property type="match status" value="1"/>
</dbReference>
<name>A0A346XXG0_9ACTN</name>
<dbReference type="Gene3D" id="3.30.720.210">
    <property type="match status" value="1"/>
</dbReference>
<reference evidence="19 20" key="1">
    <citation type="submission" date="2018-09" db="EMBL/GenBank/DDBJ databases">
        <title>Complete genome sequence of Euzebya sp. DY32-46 isolated from seawater of Pacific Ocean.</title>
        <authorList>
            <person name="Xu L."/>
            <person name="Wu Y.-H."/>
            <person name="Xu X.-W."/>
        </authorList>
    </citation>
    <scope>NUCLEOTIDE SEQUENCE [LARGE SCALE GENOMIC DNA]</scope>
    <source>
        <strain evidence="19 20">DY32-46</strain>
    </source>
</reference>
<evidence type="ECO:0000256" key="4">
    <source>
        <dbReference type="ARBA" id="ARBA00022670"/>
    </source>
</evidence>
<dbReference type="GO" id="GO:0030163">
    <property type="term" value="P:protein catabolic process"/>
    <property type="evidence" value="ECO:0007669"/>
    <property type="project" value="UniProtKB-UniRule"/>
</dbReference>
<dbReference type="InterPro" id="IPR041569">
    <property type="entry name" value="AAA_lid_3"/>
</dbReference>
<dbReference type="GO" id="GO:0006508">
    <property type="term" value="P:proteolysis"/>
    <property type="evidence" value="ECO:0007669"/>
    <property type="project" value="UniProtKB-KW"/>
</dbReference>
<dbReference type="PANTHER" id="PTHR23076">
    <property type="entry name" value="METALLOPROTEASE M41 FTSH"/>
    <property type="match status" value="1"/>
</dbReference>
<comment type="cofactor">
    <cofactor evidence="15">
        <name>Zn(2+)</name>
        <dbReference type="ChEBI" id="CHEBI:29105"/>
    </cofactor>
    <text evidence="15">Binds 1 zinc ion per subunit.</text>
</comment>
<evidence type="ECO:0000256" key="15">
    <source>
        <dbReference type="HAMAP-Rule" id="MF_01458"/>
    </source>
</evidence>
<proteinExistence type="inferred from homology"/>